<keyword evidence="9" id="KW-1185">Reference proteome</keyword>
<keyword evidence="6" id="KW-0325">Glycoprotein</keyword>
<dbReference type="FunFam" id="2.60.40.10:FF:000005">
    <property type="entry name" value="Neuronal cell adhesion molecule"/>
    <property type="match status" value="1"/>
</dbReference>
<dbReference type="CDD" id="cd05845">
    <property type="entry name" value="IgI_2_L1-CAM_like"/>
    <property type="match status" value="1"/>
</dbReference>
<keyword evidence="2" id="KW-1003">Cell membrane</keyword>
<keyword evidence="4" id="KW-0472">Membrane</keyword>
<evidence type="ECO:0000256" key="2">
    <source>
        <dbReference type="ARBA" id="ARBA00022475"/>
    </source>
</evidence>
<feature type="non-terminal residue" evidence="10">
    <location>
        <position position="207"/>
    </location>
</feature>
<dbReference type="InterPro" id="IPR013783">
    <property type="entry name" value="Ig-like_fold"/>
</dbReference>
<protein>
    <submittedName>
        <fullName evidence="10">Neural cell adhesion molecule L1-like</fullName>
    </submittedName>
</protein>
<dbReference type="GeneID" id="104985320"/>
<keyword evidence="3" id="KW-0677">Repeat</keyword>
<evidence type="ECO:0000256" key="1">
    <source>
        <dbReference type="ARBA" id="ARBA00004236"/>
    </source>
</evidence>
<evidence type="ECO:0000313" key="9">
    <source>
        <dbReference type="Proteomes" id="UP000515208"/>
    </source>
</evidence>
<keyword evidence="7" id="KW-0393">Immunoglobulin domain</keyword>
<dbReference type="RefSeq" id="XP_010833730.1">
    <property type="nucleotide sequence ID" value="XM_010835428.1"/>
</dbReference>
<dbReference type="FunFam" id="2.60.40.10:FF:000038">
    <property type="entry name" value="Neuronal cell adhesion molecule"/>
    <property type="match status" value="1"/>
</dbReference>
<dbReference type="GO" id="GO:0098632">
    <property type="term" value="F:cell-cell adhesion mediator activity"/>
    <property type="evidence" value="ECO:0007669"/>
    <property type="project" value="TreeGrafter"/>
</dbReference>
<evidence type="ECO:0000256" key="4">
    <source>
        <dbReference type="ARBA" id="ARBA00023136"/>
    </source>
</evidence>
<organism evidence="9 10">
    <name type="scientific">Bison bison bison</name>
    <name type="common">North American plains bison</name>
    <dbReference type="NCBI Taxonomy" id="43346"/>
    <lineage>
        <taxon>Eukaryota</taxon>
        <taxon>Metazoa</taxon>
        <taxon>Chordata</taxon>
        <taxon>Craniata</taxon>
        <taxon>Vertebrata</taxon>
        <taxon>Euteleostomi</taxon>
        <taxon>Mammalia</taxon>
        <taxon>Eutheria</taxon>
        <taxon>Laurasiatheria</taxon>
        <taxon>Artiodactyla</taxon>
        <taxon>Ruminantia</taxon>
        <taxon>Pecora</taxon>
        <taxon>Bovidae</taxon>
        <taxon>Bovinae</taxon>
        <taxon>Bison</taxon>
    </lineage>
</organism>
<feature type="domain" description="Ig-like" evidence="8">
    <location>
        <begin position="16"/>
        <end position="103"/>
    </location>
</feature>
<dbReference type="PANTHER" id="PTHR44170">
    <property type="entry name" value="PROTEIN SIDEKICK"/>
    <property type="match status" value="1"/>
</dbReference>
<dbReference type="SMART" id="SM00408">
    <property type="entry name" value="IGc2"/>
    <property type="match status" value="1"/>
</dbReference>
<dbReference type="InterPro" id="IPR036179">
    <property type="entry name" value="Ig-like_dom_sf"/>
</dbReference>
<accession>A0A6P3H538</accession>
<dbReference type="CDD" id="cd05876">
    <property type="entry name" value="Ig3_L1-CAM"/>
    <property type="match status" value="1"/>
</dbReference>
<gene>
    <name evidence="10" type="primary">LOC104985320</name>
</gene>
<dbReference type="Proteomes" id="UP000515208">
    <property type="component" value="Unplaced"/>
</dbReference>
<dbReference type="SUPFAM" id="SSF48726">
    <property type="entry name" value="Immunoglobulin"/>
    <property type="match status" value="2"/>
</dbReference>
<comment type="subcellular location">
    <subcellularLocation>
        <location evidence="1">Cell membrane</location>
    </subcellularLocation>
</comment>
<feature type="domain" description="Ig-like" evidence="8">
    <location>
        <begin position="117"/>
        <end position="205"/>
    </location>
</feature>
<dbReference type="InterPro" id="IPR007110">
    <property type="entry name" value="Ig-like_dom"/>
</dbReference>
<dbReference type="GO" id="GO:0005886">
    <property type="term" value="C:plasma membrane"/>
    <property type="evidence" value="ECO:0007669"/>
    <property type="project" value="UniProtKB-SubCell"/>
</dbReference>
<dbReference type="InterPro" id="IPR003598">
    <property type="entry name" value="Ig_sub2"/>
</dbReference>
<evidence type="ECO:0000256" key="6">
    <source>
        <dbReference type="ARBA" id="ARBA00023180"/>
    </source>
</evidence>
<evidence type="ECO:0000256" key="7">
    <source>
        <dbReference type="ARBA" id="ARBA00023319"/>
    </source>
</evidence>
<dbReference type="GO" id="GO:0030424">
    <property type="term" value="C:axon"/>
    <property type="evidence" value="ECO:0007669"/>
    <property type="project" value="TreeGrafter"/>
</dbReference>
<dbReference type="PANTHER" id="PTHR44170:SF44">
    <property type="entry name" value="L1 CELL ADHESION MOLECULE"/>
    <property type="match status" value="1"/>
</dbReference>
<proteinExistence type="predicted"/>
<evidence type="ECO:0000256" key="5">
    <source>
        <dbReference type="ARBA" id="ARBA00023157"/>
    </source>
</evidence>
<dbReference type="GO" id="GO:0007411">
    <property type="term" value="P:axon guidance"/>
    <property type="evidence" value="ECO:0007669"/>
    <property type="project" value="TreeGrafter"/>
</dbReference>
<reference evidence="10" key="1">
    <citation type="submission" date="2025-08" db="UniProtKB">
        <authorList>
            <consortium name="RefSeq"/>
        </authorList>
    </citation>
    <scope>IDENTIFICATION</scope>
    <source>
        <tissue evidence="10">Blood</tissue>
    </source>
</reference>
<evidence type="ECO:0000259" key="8">
    <source>
        <dbReference type="PROSITE" id="PS50835"/>
    </source>
</evidence>
<dbReference type="InterPro" id="IPR003599">
    <property type="entry name" value="Ig_sub"/>
</dbReference>
<dbReference type="AlphaFoldDB" id="A0A6P3H538"/>
<evidence type="ECO:0000256" key="3">
    <source>
        <dbReference type="ARBA" id="ARBA00022737"/>
    </source>
</evidence>
<dbReference type="Pfam" id="PF13927">
    <property type="entry name" value="Ig_3"/>
    <property type="match status" value="1"/>
</dbReference>
<dbReference type="KEGG" id="bbis:104985320"/>
<dbReference type="GO" id="GO:0007420">
    <property type="term" value="P:brain development"/>
    <property type="evidence" value="ECO:0007669"/>
    <property type="project" value="TreeGrafter"/>
</dbReference>
<evidence type="ECO:0000313" key="10">
    <source>
        <dbReference type="RefSeq" id="XP_010833730.1"/>
    </source>
</evidence>
<keyword evidence="5" id="KW-1015">Disulfide bond</keyword>
<name>A0A6P3H538_BISBB</name>
<sequence>MSHEIQLMAEGTPKWPKETVKPVEVEEGESVILPCHPPPSAEPLRIYWMNSKILHIKQDERVTMGQNGNLYFANVLTSDNHSDYICHAHFPGTRTIIQKEPIDLRVKATNSMMDRKPHLLFPTNSSSHLVALQGQPLILECIAEGFPTPTIKWLRPSGPMPADRVTYQNHNKTLQLLNVGEEDDGEYRCLAENSLGSDRHAYYVTVE</sequence>
<dbReference type="PROSITE" id="PS50835">
    <property type="entry name" value="IG_LIKE"/>
    <property type="match status" value="2"/>
</dbReference>
<dbReference type="SMART" id="SM00409">
    <property type="entry name" value="IG"/>
    <property type="match status" value="2"/>
</dbReference>
<dbReference type="Gene3D" id="2.60.40.10">
    <property type="entry name" value="Immunoglobulins"/>
    <property type="match status" value="2"/>
</dbReference>